<sequence>MSSRHEIKLKGSVIRPERIPAPLLQELLHIFVEGAQRALRLRIEGRSTARGTQPAWMRSAAQFDLLIEPPSEPGVFRVESRPLRQVLPANLRPGEAPHGLDLARTAVDFFEEGLEDALAGATDSDTFDEGLVETFSAFARVFEQGVEAIEIVNGRTIPIDSEGVERMIRLRRQIPAPQAVRIAGTLDTIRHSDRVFTLVLESGALLKGVAERLEPTRMASLFGKQVVVSGMAVFRPSGSVSRIDVEQMQEASAQETSLWSRLPRPLRVPLDTRALRVAQDERSGFNAIYGQWPGDESEEELVAALEGFS</sequence>
<accession>A0A250J4Z2</accession>
<organism evidence="1 2">
    <name type="scientific">Cystobacter fuscus</name>
    <dbReference type="NCBI Taxonomy" id="43"/>
    <lineage>
        <taxon>Bacteria</taxon>
        <taxon>Pseudomonadati</taxon>
        <taxon>Myxococcota</taxon>
        <taxon>Myxococcia</taxon>
        <taxon>Myxococcales</taxon>
        <taxon>Cystobacterineae</taxon>
        <taxon>Archangiaceae</taxon>
        <taxon>Cystobacter</taxon>
    </lineage>
</organism>
<evidence type="ECO:0000313" key="1">
    <source>
        <dbReference type="EMBL" id="ATB39019.1"/>
    </source>
</evidence>
<dbReference type="EMBL" id="CP022098">
    <property type="protein sequence ID" value="ATB39019.1"/>
    <property type="molecule type" value="Genomic_DNA"/>
</dbReference>
<name>A0A250J4Z2_9BACT</name>
<dbReference type="AlphaFoldDB" id="A0A250J4Z2"/>
<dbReference type="RefSeq" id="WP_157758597.1">
    <property type="nucleotide sequence ID" value="NZ_CP022098.1"/>
</dbReference>
<dbReference type="KEGG" id="cfus:CYFUS_004458"/>
<protein>
    <submittedName>
        <fullName evidence="1">Uncharacterized protein</fullName>
    </submittedName>
</protein>
<proteinExistence type="predicted"/>
<dbReference type="Proteomes" id="UP000217257">
    <property type="component" value="Chromosome"/>
</dbReference>
<evidence type="ECO:0000313" key="2">
    <source>
        <dbReference type="Proteomes" id="UP000217257"/>
    </source>
</evidence>
<reference evidence="1 2" key="1">
    <citation type="submission" date="2017-06" db="EMBL/GenBank/DDBJ databases">
        <title>Sequencing and comparative analysis of myxobacterial genomes.</title>
        <authorList>
            <person name="Rupp O."/>
            <person name="Goesmann A."/>
            <person name="Sogaard-Andersen L."/>
        </authorList>
    </citation>
    <scope>NUCLEOTIDE SEQUENCE [LARGE SCALE GENOMIC DNA]</scope>
    <source>
        <strain evidence="1 2">DSM 52655</strain>
    </source>
</reference>
<gene>
    <name evidence="1" type="ORF">CYFUS_004458</name>
</gene>